<name>A0ABP0E8X8_9PEZI</name>
<dbReference type="EMBL" id="CAWUON010000252">
    <property type="protein sequence ID" value="CAK7275537.1"/>
    <property type="molecule type" value="Genomic_DNA"/>
</dbReference>
<evidence type="ECO:0000313" key="1">
    <source>
        <dbReference type="EMBL" id="CAK7275537.1"/>
    </source>
</evidence>
<accession>A0ABP0E8X8</accession>
<reference evidence="1 2" key="1">
    <citation type="submission" date="2024-01" db="EMBL/GenBank/DDBJ databases">
        <authorList>
            <person name="Allen C."/>
            <person name="Tagirdzhanova G."/>
        </authorList>
    </citation>
    <scope>NUCLEOTIDE SEQUENCE [LARGE SCALE GENOMIC DNA]</scope>
    <source>
        <strain evidence="1 2">CBS 119000</strain>
    </source>
</reference>
<evidence type="ECO:0000313" key="2">
    <source>
        <dbReference type="Proteomes" id="UP001642502"/>
    </source>
</evidence>
<protein>
    <submittedName>
        <fullName evidence="1">Uncharacterized protein</fullName>
    </submittedName>
</protein>
<proteinExistence type="predicted"/>
<gene>
    <name evidence="1" type="ORF">SEPCBS119000_006735</name>
</gene>
<dbReference type="Proteomes" id="UP001642502">
    <property type="component" value="Unassembled WGS sequence"/>
</dbReference>
<organism evidence="1 2">
    <name type="scientific">Sporothrix epigloea</name>
    <dbReference type="NCBI Taxonomy" id="1892477"/>
    <lineage>
        <taxon>Eukaryota</taxon>
        <taxon>Fungi</taxon>
        <taxon>Dikarya</taxon>
        <taxon>Ascomycota</taxon>
        <taxon>Pezizomycotina</taxon>
        <taxon>Sordariomycetes</taxon>
        <taxon>Sordariomycetidae</taxon>
        <taxon>Ophiostomatales</taxon>
        <taxon>Ophiostomataceae</taxon>
        <taxon>Sporothrix</taxon>
    </lineage>
</organism>
<sequence>MSAASEESAHGAKGMSEASRADLVAKKTAKVQELIKGIEAGTQADEDLIDILLHEFPEWETDDFAAVKGPALSELRTLFMRRGVYVGNFRTPGGSVAKCFADIVGARDSAPLWA</sequence>
<keyword evidence="2" id="KW-1185">Reference proteome</keyword>
<comment type="caution">
    <text evidence="1">The sequence shown here is derived from an EMBL/GenBank/DDBJ whole genome shotgun (WGS) entry which is preliminary data.</text>
</comment>